<dbReference type="PANTHER" id="PTHR39175:SF1">
    <property type="entry name" value="FAMILY PROTEIN, PUTATIVE (AFU_ORTHOLOGUE AFUA_3G15060)-RELATED"/>
    <property type="match status" value="1"/>
</dbReference>
<dbReference type="OrthoDB" id="9813630at2"/>
<dbReference type="GO" id="GO:0051213">
    <property type="term" value="F:dioxygenase activity"/>
    <property type="evidence" value="ECO:0007669"/>
    <property type="project" value="UniProtKB-KW"/>
</dbReference>
<keyword evidence="2" id="KW-0223">Dioxygenase</keyword>
<evidence type="ECO:0000259" key="1">
    <source>
        <dbReference type="PROSITE" id="PS51819"/>
    </source>
</evidence>
<dbReference type="SUPFAM" id="SSF54593">
    <property type="entry name" value="Glyoxalase/Bleomycin resistance protein/Dihydroxybiphenyl dioxygenase"/>
    <property type="match status" value="1"/>
</dbReference>
<dbReference type="Gene3D" id="3.10.180.10">
    <property type="entry name" value="2,3-Dihydroxybiphenyl 1,2-Dioxygenase, domain 1"/>
    <property type="match status" value="1"/>
</dbReference>
<dbReference type="Proteomes" id="UP000186795">
    <property type="component" value="Unassembled WGS sequence"/>
</dbReference>
<protein>
    <submittedName>
        <fullName evidence="2">Glyoxalase/Bleomycin resistance protein/Dioxygenase superfamily protein</fullName>
    </submittedName>
</protein>
<organism evidence="2 3">
    <name type="scientific">Kroppenstedtia eburnea</name>
    <dbReference type="NCBI Taxonomy" id="714067"/>
    <lineage>
        <taxon>Bacteria</taxon>
        <taxon>Bacillati</taxon>
        <taxon>Bacillota</taxon>
        <taxon>Bacilli</taxon>
        <taxon>Bacillales</taxon>
        <taxon>Thermoactinomycetaceae</taxon>
        <taxon>Kroppenstedtia</taxon>
    </lineage>
</organism>
<dbReference type="Pfam" id="PF00903">
    <property type="entry name" value="Glyoxalase"/>
    <property type="match status" value="1"/>
</dbReference>
<dbReference type="EMBL" id="FTOD01000016">
    <property type="protein sequence ID" value="SIT15810.1"/>
    <property type="molecule type" value="Genomic_DNA"/>
</dbReference>
<evidence type="ECO:0000313" key="2">
    <source>
        <dbReference type="EMBL" id="SIT15810.1"/>
    </source>
</evidence>
<reference evidence="3" key="1">
    <citation type="submission" date="2017-01" db="EMBL/GenBank/DDBJ databases">
        <authorList>
            <person name="Varghese N."/>
            <person name="Submissions S."/>
        </authorList>
    </citation>
    <scope>NUCLEOTIDE SEQUENCE [LARGE SCALE GENOMIC DNA]</scope>
    <source>
        <strain evidence="3">DSM 45196</strain>
    </source>
</reference>
<proteinExistence type="predicted"/>
<sequence>MKMKPLRIHHAQITIPRGAEEEARHFYCEVMGLTEIPKPDSLKGRGGFWLRLGDVETHVGTEDGVDRNRTKAHLAYQVEDLESWRRHLTEQGAAILDSIPIPGFDRFELRDPFGNRLELIEKK</sequence>
<dbReference type="RefSeq" id="WP_076526360.1">
    <property type="nucleotide sequence ID" value="NZ_CP048103.1"/>
</dbReference>
<dbReference type="InterPro" id="IPR029068">
    <property type="entry name" value="Glyas_Bleomycin-R_OHBP_Dase"/>
</dbReference>
<feature type="domain" description="VOC" evidence="1">
    <location>
        <begin position="7"/>
        <end position="122"/>
    </location>
</feature>
<evidence type="ECO:0000313" key="3">
    <source>
        <dbReference type="Proteomes" id="UP000186795"/>
    </source>
</evidence>
<gene>
    <name evidence="2" type="ORF">SAMN05421790_11621</name>
</gene>
<keyword evidence="2" id="KW-0560">Oxidoreductase</keyword>
<dbReference type="AlphaFoldDB" id="A0A1N7PYY1"/>
<dbReference type="PROSITE" id="PS51819">
    <property type="entry name" value="VOC"/>
    <property type="match status" value="1"/>
</dbReference>
<dbReference type="InterPro" id="IPR004360">
    <property type="entry name" value="Glyas_Fos-R_dOase_dom"/>
</dbReference>
<keyword evidence="3" id="KW-1185">Reference proteome</keyword>
<accession>A0A1N7PYY1</accession>
<dbReference type="PANTHER" id="PTHR39175">
    <property type="entry name" value="FAMILY PROTEIN, PUTATIVE (AFU_ORTHOLOGUE AFUA_3G15060)-RELATED"/>
    <property type="match status" value="1"/>
</dbReference>
<name>A0A1N7PYY1_9BACL</name>
<dbReference type="InterPro" id="IPR037523">
    <property type="entry name" value="VOC_core"/>
</dbReference>